<evidence type="ECO:0000256" key="7">
    <source>
        <dbReference type="SAM" id="Phobius"/>
    </source>
</evidence>
<comment type="similarity">
    <text evidence="2">Belongs to the NrfD family.</text>
</comment>
<evidence type="ECO:0000256" key="4">
    <source>
        <dbReference type="ARBA" id="ARBA00022692"/>
    </source>
</evidence>
<proteinExistence type="inferred from homology"/>
<dbReference type="GO" id="GO:0005886">
    <property type="term" value="C:plasma membrane"/>
    <property type="evidence" value="ECO:0007669"/>
    <property type="project" value="UniProtKB-SubCell"/>
</dbReference>
<feature type="transmembrane region" description="Helical" evidence="7">
    <location>
        <begin position="133"/>
        <end position="158"/>
    </location>
</feature>
<sequence>MREQSMVPEPEFESYYGRQILKTPTWKTPDVPLYLFLGGLAGASAVLAEGAALSGRPQLERVARLAAAGGATAGTVALVHDLGRPERFLNMLRVFKPTSPLSVGSFILAPFASFAGAAAASQVTGVLPRLGRLAGVGAAAFGPPLATYTAALVANTAIPAWHEAHRELPFVFAGSGAQAAGGLAMMLVPLDQAAPARRMALVGAALELVASERITKKGLVAEPYRIGRPGRLMRFARNASVVASGATALAGGRSRVLSAVAGATYLASSVTTRFGVFEAGLASAKDPKYVVVPQKERLARKETGGAAAHTEGQPAG</sequence>
<comment type="subcellular location">
    <subcellularLocation>
        <location evidence="1">Cell membrane</location>
        <topology evidence="1">Multi-pass membrane protein</topology>
    </subcellularLocation>
</comment>
<evidence type="ECO:0000256" key="5">
    <source>
        <dbReference type="ARBA" id="ARBA00022989"/>
    </source>
</evidence>
<keyword evidence="3" id="KW-1003">Cell membrane</keyword>
<dbReference type="InterPro" id="IPR005614">
    <property type="entry name" value="NrfD-like"/>
</dbReference>
<evidence type="ECO:0000256" key="2">
    <source>
        <dbReference type="ARBA" id="ARBA00008929"/>
    </source>
</evidence>
<keyword evidence="6 7" id="KW-0472">Membrane</keyword>
<accession>A0A1I1L045</accession>
<dbReference type="Proteomes" id="UP000198832">
    <property type="component" value="Unassembled WGS sequence"/>
</dbReference>
<evidence type="ECO:0000256" key="6">
    <source>
        <dbReference type="ARBA" id="ARBA00023136"/>
    </source>
</evidence>
<gene>
    <name evidence="8" type="ORF">SAMN04487968_10986</name>
</gene>
<reference evidence="8 9" key="1">
    <citation type="submission" date="2016-10" db="EMBL/GenBank/DDBJ databases">
        <authorList>
            <person name="de Groot N.N."/>
        </authorList>
    </citation>
    <scope>NUCLEOTIDE SEQUENCE [LARGE SCALE GENOMIC DNA]</scope>
    <source>
        <strain evidence="8 9">CGMCC 1.7056</strain>
    </source>
</reference>
<feature type="transmembrane region" description="Helical" evidence="7">
    <location>
        <begin position="170"/>
        <end position="190"/>
    </location>
</feature>
<dbReference type="Gene3D" id="1.20.1630.10">
    <property type="entry name" value="Formate dehydrogenase/DMSO reductase domain"/>
    <property type="match status" value="1"/>
</dbReference>
<organism evidence="8 9">
    <name type="scientific">Nocardioides terrae</name>
    <dbReference type="NCBI Taxonomy" id="574651"/>
    <lineage>
        <taxon>Bacteria</taxon>
        <taxon>Bacillati</taxon>
        <taxon>Actinomycetota</taxon>
        <taxon>Actinomycetes</taxon>
        <taxon>Propionibacteriales</taxon>
        <taxon>Nocardioidaceae</taxon>
        <taxon>Nocardioides</taxon>
    </lineage>
</organism>
<keyword evidence="9" id="KW-1185">Reference proteome</keyword>
<keyword evidence="5 7" id="KW-1133">Transmembrane helix</keyword>
<dbReference type="RefSeq" id="WP_217645329.1">
    <property type="nucleotide sequence ID" value="NZ_FOLB01000009.1"/>
</dbReference>
<dbReference type="Pfam" id="PF03916">
    <property type="entry name" value="NrfD"/>
    <property type="match status" value="1"/>
</dbReference>
<feature type="transmembrane region" description="Helical" evidence="7">
    <location>
        <begin position="33"/>
        <end position="53"/>
    </location>
</feature>
<name>A0A1I1L045_9ACTN</name>
<feature type="transmembrane region" description="Helical" evidence="7">
    <location>
        <begin position="65"/>
        <end position="83"/>
    </location>
</feature>
<protein>
    <submittedName>
        <fullName evidence="8">Polysulphide reductase, NrfD</fullName>
    </submittedName>
</protein>
<dbReference type="STRING" id="574651.SAMN04487968_10986"/>
<keyword evidence="4 7" id="KW-0812">Transmembrane</keyword>
<evidence type="ECO:0000313" key="9">
    <source>
        <dbReference type="Proteomes" id="UP000198832"/>
    </source>
</evidence>
<evidence type="ECO:0000256" key="1">
    <source>
        <dbReference type="ARBA" id="ARBA00004651"/>
    </source>
</evidence>
<evidence type="ECO:0000313" key="8">
    <source>
        <dbReference type="EMBL" id="SFC66419.1"/>
    </source>
</evidence>
<feature type="transmembrane region" description="Helical" evidence="7">
    <location>
        <begin position="103"/>
        <end position="121"/>
    </location>
</feature>
<dbReference type="EMBL" id="FOLB01000009">
    <property type="protein sequence ID" value="SFC66419.1"/>
    <property type="molecule type" value="Genomic_DNA"/>
</dbReference>
<dbReference type="AlphaFoldDB" id="A0A1I1L045"/>
<evidence type="ECO:0000256" key="3">
    <source>
        <dbReference type="ARBA" id="ARBA00022475"/>
    </source>
</evidence>